<feature type="domain" description="GAF" evidence="1">
    <location>
        <begin position="61"/>
        <end position="176"/>
    </location>
</feature>
<protein>
    <submittedName>
        <fullName evidence="2">GAF domain-containing protein</fullName>
    </submittedName>
</protein>
<dbReference type="EMBL" id="JBHSLW010000001">
    <property type="protein sequence ID" value="MFC5417943.1"/>
    <property type="molecule type" value="Genomic_DNA"/>
</dbReference>
<reference evidence="3" key="1">
    <citation type="journal article" date="2019" name="Int. J. Syst. Evol. Microbiol.">
        <title>The Global Catalogue of Microorganisms (GCM) 10K type strain sequencing project: providing services to taxonomists for standard genome sequencing and annotation.</title>
        <authorList>
            <consortium name="The Broad Institute Genomics Platform"/>
            <consortium name="The Broad Institute Genome Sequencing Center for Infectious Disease"/>
            <person name="Wu L."/>
            <person name="Ma J."/>
        </authorList>
    </citation>
    <scope>NUCLEOTIDE SEQUENCE [LARGE SCALE GENOMIC DNA]</scope>
    <source>
        <strain evidence="3">NCAIM B.01391</strain>
    </source>
</reference>
<sequence>MWQFVLSQNIRIFRLMLQAESSPVKRAILQQQLADAEAELSALNEASTPEIAQRNAALAMFAQHAIEQALTMSDAQFGCLQVHDETSGGLEIIAQKNLRLRFLRNFALVRPGDGTACARCIEDGEQIAIEDISHDLEFAPHREFALSEGFQAVVSSPLLDSGKAVGILSVHFSAPTKFASGMLIRHADHARSIGSVLGNHIQFGNDATSSLHLQRKVRHDRS</sequence>
<evidence type="ECO:0000259" key="1">
    <source>
        <dbReference type="Pfam" id="PF13185"/>
    </source>
</evidence>
<dbReference type="RefSeq" id="WP_377794877.1">
    <property type="nucleotide sequence ID" value="NZ_JBHSLW010000001.1"/>
</dbReference>
<comment type="caution">
    <text evidence="2">The sequence shown here is derived from an EMBL/GenBank/DDBJ whole genome shotgun (WGS) entry which is preliminary data.</text>
</comment>
<name>A0ABW0II30_9HYPH</name>
<proteinExistence type="predicted"/>
<organism evidence="2 3">
    <name type="scientific">Bosea eneae</name>
    <dbReference type="NCBI Taxonomy" id="151454"/>
    <lineage>
        <taxon>Bacteria</taxon>
        <taxon>Pseudomonadati</taxon>
        <taxon>Pseudomonadota</taxon>
        <taxon>Alphaproteobacteria</taxon>
        <taxon>Hyphomicrobiales</taxon>
        <taxon>Boseaceae</taxon>
        <taxon>Bosea</taxon>
    </lineage>
</organism>
<evidence type="ECO:0000313" key="3">
    <source>
        <dbReference type="Proteomes" id="UP001596053"/>
    </source>
</evidence>
<dbReference type="InterPro" id="IPR029016">
    <property type="entry name" value="GAF-like_dom_sf"/>
</dbReference>
<keyword evidence="3" id="KW-1185">Reference proteome</keyword>
<dbReference type="Gene3D" id="3.30.450.40">
    <property type="match status" value="1"/>
</dbReference>
<dbReference type="Pfam" id="PF13185">
    <property type="entry name" value="GAF_2"/>
    <property type="match status" value="1"/>
</dbReference>
<dbReference type="Proteomes" id="UP001596053">
    <property type="component" value="Unassembled WGS sequence"/>
</dbReference>
<dbReference type="SUPFAM" id="SSF55781">
    <property type="entry name" value="GAF domain-like"/>
    <property type="match status" value="1"/>
</dbReference>
<dbReference type="InterPro" id="IPR003018">
    <property type="entry name" value="GAF"/>
</dbReference>
<gene>
    <name evidence="2" type="ORF">ACFPOB_00005</name>
</gene>
<accession>A0ABW0II30</accession>
<evidence type="ECO:0000313" key="2">
    <source>
        <dbReference type="EMBL" id="MFC5417943.1"/>
    </source>
</evidence>